<sequence length="526" mass="53910">MYKAGLALLALVVPSLAWTIPEYVEERHVVEIQKRQGDVSQLLQLASLAGITALPTDPAVLLELGPVANSLASALPTSSVLAVLLTAAPSGFVSSIVNNPSYAASFESAFSAGSSPSWFNGLPTGVKSYLHTYSGFGGLATAAGAIKAATRSASSEAIAGGTSTGIRPLGATESSGASATSGATATSGSSSMSTTTSMDSSASAASASSASTLSAAQMSVTQVSSSSTTTSSSSSQGGAARPTGAIAAGLAAAIGMLGIAVAFHLRAEERYLPISTKIFIYFHPSCEWSFPNAELLEEHVESRFNALPLTDGPIIGLSPSGSFNTTGAIYDAYEPTVTMAGTQPQNLAPATTLTPNRSLAVPGRVPGPQGQYGARRLNAFVPNGILSHDDYTANFVFDNFDASGIVINHCYYPVVTGFGSLATPNATVVQPYYPLGAALNDVNQGCYPITSPNDIATFNPSTNQNHYAVASAHNTLATPYVINGGYYDSTITGPGYISDPQLVFNQSYESVATGFSDLTAPYPTHG</sequence>
<feature type="compositionally biased region" description="Low complexity" evidence="1">
    <location>
        <begin position="171"/>
        <end position="198"/>
    </location>
</feature>
<keyword evidence="2" id="KW-0732">Signal</keyword>
<keyword evidence="4" id="KW-1185">Reference proteome</keyword>
<evidence type="ECO:0000313" key="4">
    <source>
        <dbReference type="Proteomes" id="UP001276659"/>
    </source>
</evidence>
<feature type="signal peptide" evidence="2">
    <location>
        <begin position="1"/>
        <end position="17"/>
    </location>
</feature>
<dbReference type="AlphaFoldDB" id="A0AAE0DNA0"/>
<feature type="chain" id="PRO_5042181521" evidence="2">
    <location>
        <begin position="18"/>
        <end position="526"/>
    </location>
</feature>
<feature type="region of interest" description="Disordered" evidence="1">
    <location>
        <begin position="157"/>
        <end position="198"/>
    </location>
</feature>
<reference evidence="3" key="1">
    <citation type="submission" date="2022-11" db="EMBL/GenBank/DDBJ databases">
        <title>Chromosomal genome sequence assembly and mating type (MAT) locus characterization of the leprose asexual lichenized fungus Lepraria neglecta (Nyl.) Erichsen.</title>
        <authorList>
            <person name="Allen J.L."/>
            <person name="Pfeffer B."/>
        </authorList>
    </citation>
    <scope>NUCLEOTIDE SEQUENCE</scope>
    <source>
        <strain evidence="3">Allen 5258</strain>
    </source>
</reference>
<evidence type="ECO:0000313" key="3">
    <source>
        <dbReference type="EMBL" id="KAK3176324.1"/>
    </source>
</evidence>
<organism evidence="3 4">
    <name type="scientific">Lepraria neglecta</name>
    <dbReference type="NCBI Taxonomy" id="209136"/>
    <lineage>
        <taxon>Eukaryota</taxon>
        <taxon>Fungi</taxon>
        <taxon>Dikarya</taxon>
        <taxon>Ascomycota</taxon>
        <taxon>Pezizomycotina</taxon>
        <taxon>Lecanoromycetes</taxon>
        <taxon>OSLEUM clade</taxon>
        <taxon>Lecanoromycetidae</taxon>
        <taxon>Lecanorales</taxon>
        <taxon>Lecanorineae</taxon>
        <taxon>Stereocaulaceae</taxon>
        <taxon>Lepraria</taxon>
    </lineage>
</organism>
<evidence type="ECO:0000256" key="2">
    <source>
        <dbReference type="SAM" id="SignalP"/>
    </source>
</evidence>
<dbReference type="EMBL" id="JASNWA010000004">
    <property type="protein sequence ID" value="KAK3176324.1"/>
    <property type="molecule type" value="Genomic_DNA"/>
</dbReference>
<comment type="caution">
    <text evidence="3">The sequence shown here is derived from an EMBL/GenBank/DDBJ whole genome shotgun (WGS) entry which is preliminary data.</text>
</comment>
<name>A0AAE0DNA0_9LECA</name>
<accession>A0AAE0DNA0</accession>
<gene>
    <name evidence="3" type="ORF">OEA41_007647</name>
</gene>
<proteinExistence type="predicted"/>
<evidence type="ECO:0000256" key="1">
    <source>
        <dbReference type="SAM" id="MobiDB-lite"/>
    </source>
</evidence>
<protein>
    <submittedName>
        <fullName evidence="3">Uncharacterized protein</fullName>
    </submittedName>
</protein>
<dbReference type="Proteomes" id="UP001276659">
    <property type="component" value="Unassembled WGS sequence"/>
</dbReference>